<dbReference type="AlphaFoldDB" id="A0A0A1TUR0"/>
<evidence type="ECO:0000313" key="2">
    <source>
        <dbReference type="Proteomes" id="UP000014680"/>
    </source>
</evidence>
<dbReference type="RefSeq" id="XP_004183203.1">
    <property type="nucleotide sequence ID" value="XM_004183155.1"/>
</dbReference>
<dbReference type="GeneID" id="14882800"/>
<dbReference type="OMA" id="VEHITCI"/>
<name>A0A0A1TUR0_ENTIV</name>
<gene>
    <name evidence="1" type="ORF">EIN_198100</name>
</gene>
<reference evidence="1 2" key="1">
    <citation type="submission" date="2012-10" db="EMBL/GenBank/DDBJ databases">
        <authorList>
            <person name="Zafar N."/>
            <person name="Inman J."/>
            <person name="Hall N."/>
            <person name="Lorenzi H."/>
            <person name="Caler E."/>
        </authorList>
    </citation>
    <scope>NUCLEOTIDE SEQUENCE [LARGE SCALE GENOMIC DNA]</scope>
    <source>
        <strain evidence="1 2">IP1</strain>
    </source>
</reference>
<dbReference type="KEGG" id="eiv:EIN_198100"/>
<evidence type="ECO:0000313" key="1">
    <source>
        <dbReference type="EMBL" id="ELP83857.1"/>
    </source>
</evidence>
<dbReference type="OrthoDB" id="29411at2759"/>
<dbReference type="EMBL" id="KB207226">
    <property type="protein sequence ID" value="ELP83857.1"/>
    <property type="molecule type" value="Genomic_DNA"/>
</dbReference>
<organism evidence="1 2">
    <name type="scientific">Entamoeba invadens IP1</name>
    <dbReference type="NCBI Taxonomy" id="370355"/>
    <lineage>
        <taxon>Eukaryota</taxon>
        <taxon>Amoebozoa</taxon>
        <taxon>Evosea</taxon>
        <taxon>Archamoebae</taxon>
        <taxon>Mastigamoebida</taxon>
        <taxon>Entamoebidae</taxon>
        <taxon>Entamoeba</taxon>
    </lineage>
</organism>
<dbReference type="VEuPathDB" id="AmoebaDB:EIN_198100"/>
<dbReference type="Proteomes" id="UP000014680">
    <property type="component" value="Unassembled WGS sequence"/>
</dbReference>
<keyword evidence="2" id="KW-1185">Reference proteome</keyword>
<sequence length="545" mass="62497">MVLLETVFLKNVILYINSFHTLSEFLRINKKCFEAVQTMFTNSFPLITEDASDEILTRVKLYFPSIQTIRLPCFSLFFLPTIFPAILNIEVLYDVQSTLDQCTSKKFIFPRVINFKGSVEHITCIMKKVQKLILPSGNINELTHVLKNIRLFPRLSQIVFSIDYDSELDDFQKLVIQFQELKVDILVNHVNFDDLQTVKLVQSNLNYNVKHFYYSFSPFTKMPVIFVLLPGLSFQSFDETKVPLNENTTLMQLYYPMNYEGTVLDFSRCTSLTNIVFTDNIKNIKKLCISKSLKRLEIQDFETQPEMSDLSTAKLEYFEVGTLQKSVALPTTLTELHISNLKTFLICPENLLTLRVLKCSREVRYNKKLVHLTIPKLCSNNIIPSSLKELDTSQACFIDKCVNITALTVSLPAGALRGYAIESIGLRPQVLSKLPSKLKELTITDCDKIDAIETPSNITKISVFMNVGGYHPLEIFTKLKLSQFFKEVEIALLFQQIQNCTRSNQNSYEQNARSVCSSQTQTTVSLINLNTADVKKDFYEVMRLM</sequence>
<accession>A0A0A1TUR0</accession>
<protein>
    <submittedName>
        <fullName evidence="1">Uncharacterized protein</fullName>
    </submittedName>
</protein>
<proteinExistence type="predicted"/>